<dbReference type="Proteomes" id="UP001500466">
    <property type="component" value="Unassembled WGS sequence"/>
</dbReference>
<reference evidence="10" key="1">
    <citation type="journal article" date="2019" name="Int. J. Syst. Evol. Microbiol.">
        <title>The Global Catalogue of Microorganisms (GCM) 10K type strain sequencing project: providing services to taxonomists for standard genome sequencing and annotation.</title>
        <authorList>
            <consortium name="The Broad Institute Genomics Platform"/>
            <consortium name="The Broad Institute Genome Sequencing Center for Infectious Disease"/>
            <person name="Wu L."/>
            <person name="Ma J."/>
        </authorList>
    </citation>
    <scope>NUCLEOTIDE SEQUENCE [LARGE SCALE GENOMIC DNA]</scope>
    <source>
        <strain evidence="10">JCM 17986</strain>
    </source>
</reference>
<feature type="compositionally biased region" description="Low complexity" evidence="7">
    <location>
        <begin position="350"/>
        <end position="409"/>
    </location>
</feature>
<gene>
    <name evidence="9" type="ORF">GCM10023205_70020</name>
</gene>
<keyword evidence="4 6" id="KW-0238">DNA-binding</keyword>
<feature type="DNA-binding region" description="OmpR/PhoB-type" evidence="6">
    <location>
        <begin position="8"/>
        <end position="116"/>
    </location>
</feature>
<evidence type="ECO:0000256" key="2">
    <source>
        <dbReference type="ARBA" id="ARBA00023012"/>
    </source>
</evidence>
<evidence type="ECO:0000256" key="4">
    <source>
        <dbReference type="ARBA" id="ARBA00023125"/>
    </source>
</evidence>
<keyword evidence="10" id="KW-1185">Reference proteome</keyword>
<keyword evidence="5" id="KW-0804">Transcription</keyword>
<feature type="compositionally biased region" description="Basic and acidic residues" evidence="7">
    <location>
        <begin position="499"/>
        <end position="524"/>
    </location>
</feature>
<evidence type="ECO:0000259" key="8">
    <source>
        <dbReference type="PROSITE" id="PS51755"/>
    </source>
</evidence>
<protein>
    <recommendedName>
        <fullName evidence="8">OmpR/PhoB-type domain-containing protein</fullName>
    </recommendedName>
</protein>
<evidence type="ECO:0000313" key="10">
    <source>
        <dbReference type="Proteomes" id="UP001500466"/>
    </source>
</evidence>
<evidence type="ECO:0000256" key="7">
    <source>
        <dbReference type="SAM" id="MobiDB-lite"/>
    </source>
</evidence>
<dbReference type="SUPFAM" id="SSF46894">
    <property type="entry name" value="C-terminal effector domain of the bipartite response regulators"/>
    <property type="match status" value="1"/>
</dbReference>
<dbReference type="InterPro" id="IPR016032">
    <property type="entry name" value="Sig_transdc_resp-reg_C-effctor"/>
</dbReference>
<dbReference type="InterPro" id="IPR001867">
    <property type="entry name" value="OmpR/PhoB-type_DNA-bd"/>
</dbReference>
<dbReference type="Gene3D" id="1.10.10.10">
    <property type="entry name" value="Winged helix-like DNA-binding domain superfamily/Winged helix DNA-binding domain"/>
    <property type="match status" value="1"/>
</dbReference>
<dbReference type="PANTHER" id="PTHR35807:SF1">
    <property type="entry name" value="TRANSCRIPTIONAL REGULATOR REDD"/>
    <property type="match status" value="1"/>
</dbReference>
<dbReference type="CDD" id="cd15831">
    <property type="entry name" value="BTAD"/>
    <property type="match status" value="1"/>
</dbReference>
<dbReference type="InterPro" id="IPR005158">
    <property type="entry name" value="BTAD"/>
</dbReference>
<dbReference type="InterPro" id="IPR027417">
    <property type="entry name" value="P-loop_NTPase"/>
</dbReference>
<evidence type="ECO:0000256" key="5">
    <source>
        <dbReference type="ARBA" id="ARBA00023163"/>
    </source>
</evidence>
<dbReference type="Pfam" id="PF03704">
    <property type="entry name" value="BTAD"/>
    <property type="match status" value="1"/>
</dbReference>
<dbReference type="SMART" id="SM00862">
    <property type="entry name" value="Trans_reg_C"/>
    <property type="match status" value="1"/>
</dbReference>
<keyword evidence="2" id="KW-0902">Two-component regulatory system</keyword>
<organism evidence="9 10">
    <name type="scientific">Yinghuangia aomiensis</name>
    <dbReference type="NCBI Taxonomy" id="676205"/>
    <lineage>
        <taxon>Bacteria</taxon>
        <taxon>Bacillati</taxon>
        <taxon>Actinomycetota</taxon>
        <taxon>Actinomycetes</taxon>
        <taxon>Kitasatosporales</taxon>
        <taxon>Streptomycetaceae</taxon>
        <taxon>Yinghuangia</taxon>
    </lineage>
</organism>
<accession>A0ABP9I5H9</accession>
<dbReference type="PROSITE" id="PS51755">
    <property type="entry name" value="OMPR_PHOB"/>
    <property type="match status" value="1"/>
</dbReference>
<evidence type="ECO:0000256" key="3">
    <source>
        <dbReference type="ARBA" id="ARBA00023015"/>
    </source>
</evidence>
<dbReference type="SMART" id="SM01043">
    <property type="entry name" value="BTAD"/>
    <property type="match status" value="1"/>
</dbReference>
<dbReference type="PANTHER" id="PTHR35807">
    <property type="entry name" value="TRANSCRIPTIONAL REGULATOR REDD-RELATED"/>
    <property type="match status" value="1"/>
</dbReference>
<feature type="compositionally biased region" description="Gly residues" evidence="7">
    <location>
        <begin position="308"/>
        <end position="317"/>
    </location>
</feature>
<feature type="compositionally biased region" description="Polar residues" evidence="7">
    <location>
        <begin position="572"/>
        <end position="582"/>
    </location>
</feature>
<dbReference type="EMBL" id="BAABHS010000036">
    <property type="protein sequence ID" value="GAA4988965.1"/>
    <property type="molecule type" value="Genomic_DNA"/>
</dbReference>
<dbReference type="Gene3D" id="1.25.40.10">
    <property type="entry name" value="Tetratricopeptide repeat domain"/>
    <property type="match status" value="1"/>
</dbReference>
<dbReference type="Pfam" id="PF13191">
    <property type="entry name" value="AAA_16"/>
    <property type="match status" value="1"/>
</dbReference>
<feature type="domain" description="OmpR/PhoB-type" evidence="8">
    <location>
        <begin position="8"/>
        <end position="116"/>
    </location>
</feature>
<dbReference type="SUPFAM" id="SSF48452">
    <property type="entry name" value="TPR-like"/>
    <property type="match status" value="1"/>
</dbReference>
<dbReference type="SUPFAM" id="SSF52540">
    <property type="entry name" value="P-loop containing nucleoside triphosphate hydrolases"/>
    <property type="match status" value="1"/>
</dbReference>
<name>A0ABP9I5H9_9ACTN</name>
<evidence type="ECO:0000256" key="1">
    <source>
        <dbReference type="ARBA" id="ARBA00005820"/>
    </source>
</evidence>
<keyword evidence="3" id="KW-0805">Transcription regulation</keyword>
<dbReference type="InterPro" id="IPR051677">
    <property type="entry name" value="AfsR-DnrI-RedD_regulator"/>
</dbReference>
<dbReference type="InterPro" id="IPR036388">
    <property type="entry name" value="WH-like_DNA-bd_sf"/>
</dbReference>
<feature type="compositionally biased region" description="Polar residues" evidence="7">
    <location>
        <begin position="325"/>
        <end position="346"/>
    </location>
</feature>
<proteinExistence type="inferred from homology"/>
<feature type="region of interest" description="Disordered" evidence="7">
    <location>
        <begin position="447"/>
        <end position="620"/>
    </location>
</feature>
<comment type="similarity">
    <text evidence="1">Belongs to the AfsR/DnrI/RedD regulatory family.</text>
</comment>
<evidence type="ECO:0000256" key="6">
    <source>
        <dbReference type="PROSITE-ProRule" id="PRU01091"/>
    </source>
</evidence>
<sequence length="1470" mass="152618">MSQNLPGSAVPSPGPSGPELRISVLGPLAVSLGGADVAIAGRRERMVLASLTAARPSSVAPERLVDDLWAGNPPTTALTALQVCVSRLRSALEPGRRPRTPSKLLVTTSVGYELRPPARAVDADRFVSGVDDAQSAAADGDPAAALSRVDAALTLWKGAAYADTADLPGPREEAGRLTELRLAAAELRLDALLALRRHAEVVLDAERLTREHPFRERLAELWALALYRAGRQADALAVLAANRRRLADELGVDPCPMVRDLERDILRQAPRLDVGDVAGMGVVAGAQARLESGAEVGSSGTGPRARGAGVGARGGPNAGADASARSGTEAGTSPSSHAQASTSTGTGPHARTGTSTEATAGAGTPATAGSSTGTPASTRPTAKAAAEPTARAGAETATGANAGAETGPNAGPGPGPDAHAEGPATTDRGAQASIGAVPHARARAYTSTNDAGRAGTSRGPHAHTRGEPSMSARAEAGASTSGQATRGPQAHASAAAEEGTDKDSGARAHTDPSARSRTQADARTEAAAAAASTRVGPQTPTGTGPQAATTSAATQPHEAHHPTPTSAPPNNPDTSDVLSPQTDGAPEDASTLGTSLRPRDPDGRRATSIPPPGGLLPHIGRHPQRHALAQALADTRAGHGALVVVSGEPGIGKTRLLAELERLAGEVGVRVLRGRCPETDAAPAFWPWHAVLRNLGTATPTPTPMPAPGPAHASPPTVLGPLPGDPSADAVGFASASAPLRVYESVTHALITDATAHGPVAVVLDDIHWADPSSLHLLGYAAEMLAGQPVLVAVTLRDNHARSDSALDACLATLARLHPLRLRLSGLDPAEIGELLRQSVRADIDGATANLIHARADGNPFYARELARLLGRDTDFDLHSSAIPDGVRDVVRRRVGLISETTRTLLRLASVVGRDVDVDLLAAVSGTPFDDLVDACDAAVAHGLLEETGLARYRFTHALVRETLYDDLGAGRRGRMHGDIGAVLEAWLPEHPELLDSVAYHLAFGSALRPALVGSAARHGIAAARQAGLQYAYDDACARWERTADLVAGRRGVDPRVRFDVMHGLGVARRRVGDLAGAKRALGEAIRLARELADIELVALAAIAVGGTELWNWREYTEVDHEVIAVLERCRIELPPGPLRCRATAGLAVELVFTWDAERSDALATEAVAEARELGDPETLAYALGCHYLATWFPGTAAARLATTEELTDLAVATGHADVELVARFFRGIVLLELGRVPESDEQRAACAALVARLRRSSSAIQMQWWDFLRMHMAGRTADLAAILPAAVRQHRATTLVGHAECEGNALAQVAELEGNLAAALPQLIELVKGSPYPAFHAQVARAALLAGRPDLAAQHLPPASPPGFAGSWQSLAADCLRVEVLAGLGRVDEVRVAMDRIRPHADGPAVYGSIAYLGSVRYFLGVGAAACGDRAQAIRELGAAVAANAAYGALPWQARSERKLAELVDDMRE</sequence>
<evidence type="ECO:0000313" key="9">
    <source>
        <dbReference type="EMBL" id="GAA4988965.1"/>
    </source>
</evidence>
<dbReference type="InterPro" id="IPR011990">
    <property type="entry name" value="TPR-like_helical_dom_sf"/>
</dbReference>
<dbReference type="InterPro" id="IPR041664">
    <property type="entry name" value="AAA_16"/>
</dbReference>
<feature type="compositionally biased region" description="Low complexity" evidence="7">
    <location>
        <begin position="525"/>
        <end position="556"/>
    </location>
</feature>
<comment type="caution">
    <text evidence="9">The sequence shown here is derived from an EMBL/GenBank/DDBJ whole genome shotgun (WGS) entry which is preliminary data.</text>
</comment>
<feature type="region of interest" description="Disordered" evidence="7">
    <location>
        <begin position="292"/>
        <end position="428"/>
    </location>
</feature>
<dbReference type="RefSeq" id="WP_345679841.1">
    <property type="nucleotide sequence ID" value="NZ_BAABHS010000036.1"/>
</dbReference>